<protein>
    <submittedName>
        <fullName evidence="1">Uncharacterized protein</fullName>
    </submittedName>
</protein>
<evidence type="ECO:0000313" key="2">
    <source>
        <dbReference type="Proteomes" id="UP000799302"/>
    </source>
</evidence>
<dbReference type="AlphaFoldDB" id="A0A6A6U5N6"/>
<proteinExistence type="predicted"/>
<accession>A0A6A6U5N6</accession>
<dbReference type="Proteomes" id="UP000799302">
    <property type="component" value="Unassembled WGS sequence"/>
</dbReference>
<organism evidence="1 2">
    <name type="scientific">Microthyrium microscopicum</name>
    <dbReference type="NCBI Taxonomy" id="703497"/>
    <lineage>
        <taxon>Eukaryota</taxon>
        <taxon>Fungi</taxon>
        <taxon>Dikarya</taxon>
        <taxon>Ascomycota</taxon>
        <taxon>Pezizomycotina</taxon>
        <taxon>Dothideomycetes</taxon>
        <taxon>Dothideomycetes incertae sedis</taxon>
        <taxon>Microthyriales</taxon>
        <taxon>Microthyriaceae</taxon>
        <taxon>Microthyrium</taxon>
    </lineage>
</organism>
<reference evidence="1" key="1">
    <citation type="journal article" date="2020" name="Stud. Mycol.">
        <title>101 Dothideomycetes genomes: a test case for predicting lifestyles and emergence of pathogens.</title>
        <authorList>
            <person name="Haridas S."/>
            <person name="Albert R."/>
            <person name="Binder M."/>
            <person name="Bloem J."/>
            <person name="Labutti K."/>
            <person name="Salamov A."/>
            <person name="Andreopoulos B."/>
            <person name="Baker S."/>
            <person name="Barry K."/>
            <person name="Bills G."/>
            <person name="Bluhm B."/>
            <person name="Cannon C."/>
            <person name="Castanera R."/>
            <person name="Culley D."/>
            <person name="Daum C."/>
            <person name="Ezra D."/>
            <person name="Gonzalez J."/>
            <person name="Henrissat B."/>
            <person name="Kuo A."/>
            <person name="Liang C."/>
            <person name="Lipzen A."/>
            <person name="Lutzoni F."/>
            <person name="Magnuson J."/>
            <person name="Mondo S."/>
            <person name="Nolan M."/>
            <person name="Ohm R."/>
            <person name="Pangilinan J."/>
            <person name="Park H.-J."/>
            <person name="Ramirez L."/>
            <person name="Alfaro M."/>
            <person name="Sun H."/>
            <person name="Tritt A."/>
            <person name="Yoshinaga Y."/>
            <person name="Zwiers L.-H."/>
            <person name="Turgeon B."/>
            <person name="Goodwin S."/>
            <person name="Spatafora J."/>
            <person name="Crous P."/>
            <person name="Grigoriev I."/>
        </authorList>
    </citation>
    <scope>NUCLEOTIDE SEQUENCE</scope>
    <source>
        <strain evidence="1">CBS 115976</strain>
    </source>
</reference>
<gene>
    <name evidence="1" type="ORF">BT63DRAFT_415969</name>
</gene>
<evidence type="ECO:0000313" key="1">
    <source>
        <dbReference type="EMBL" id="KAF2666881.1"/>
    </source>
</evidence>
<name>A0A6A6U5N6_9PEZI</name>
<sequence length="153" mass="17442">MQEFTVRIHWKIAMARVRQNRLNPLCKLAIETALHNERSPTTILIRGDTHDTTTNLLSSKTRYSNNIPFEGVHHVLWVNLLTTPDRAMVALAYTEYDHITSNEHLPTRQPNWLEQNLGPGLPPHKVVTLILNASLPSITRPLAIQATRLGRIF</sequence>
<keyword evidence="2" id="KW-1185">Reference proteome</keyword>
<dbReference type="EMBL" id="MU004238">
    <property type="protein sequence ID" value="KAF2666881.1"/>
    <property type="molecule type" value="Genomic_DNA"/>
</dbReference>